<sequence length="170" mass="16338">MASPGEIAVGVSVATAVVGTGSVATYYAVNGIGKSQENAEVSQSKIVEPGTDSREQQPATGDTNGASGGSGSQAQGGGGDSAGQSREDTSTVPSGSTSGTQEGTSIGNPTGETESSKGEAATGEQAGSVPEASETSTDLTTSSSPTNTESQTSLATSGNGQTQTPAAQSN</sequence>
<dbReference type="EMBL" id="BIMN01000001">
    <property type="protein sequence ID" value="GCE63095.1"/>
    <property type="molecule type" value="Genomic_DNA"/>
</dbReference>
<evidence type="ECO:0000313" key="3">
    <source>
        <dbReference type="Proteomes" id="UP000324831"/>
    </source>
</evidence>
<protein>
    <submittedName>
        <fullName evidence="2">Uncharacterized protein</fullName>
    </submittedName>
</protein>
<dbReference type="AlphaFoldDB" id="A0A478FSP9"/>
<gene>
    <name evidence="2" type="ORF">MHSWG343_00730</name>
</gene>
<feature type="compositionally biased region" description="Low complexity" evidence="1">
    <location>
        <begin position="90"/>
        <end position="107"/>
    </location>
</feature>
<organism evidence="2 3">
    <name type="scientific">Candidatus Mycoplasma haematohominis</name>
    <dbReference type="NCBI Taxonomy" id="1494318"/>
    <lineage>
        <taxon>Bacteria</taxon>
        <taxon>Bacillati</taxon>
        <taxon>Mycoplasmatota</taxon>
        <taxon>Mollicutes</taxon>
        <taxon>Mycoplasmataceae</taxon>
        <taxon>Mycoplasma</taxon>
    </lineage>
</organism>
<evidence type="ECO:0000256" key="1">
    <source>
        <dbReference type="SAM" id="MobiDB-lite"/>
    </source>
</evidence>
<evidence type="ECO:0000313" key="2">
    <source>
        <dbReference type="EMBL" id="GCE63095.1"/>
    </source>
</evidence>
<dbReference type="Proteomes" id="UP000324831">
    <property type="component" value="Unassembled WGS sequence"/>
</dbReference>
<feature type="compositionally biased region" description="Gly residues" evidence="1">
    <location>
        <begin position="66"/>
        <end position="81"/>
    </location>
</feature>
<feature type="compositionally biased region" description="Low complexity" evidence="1">
    <location>
        <begin position="133"/>
        <end position="148"/>
    </location>
</feature>
<reference evidence="2 3" key="1">
    <citation type="submission" date="2019-01" db="EMBL/GenBank/DDBJ databases">
        <title>Draft genome sequences of Candidatus Mycoplasma haemohominis SWG34-3 identified from a patient with pyrexia, anemia and liver dysfunction.</title>
        <authorList>
            <person name="Sekizuka T."/>
            <person name="Hattori N."/>
            <person name="Katano H."/>
            <person name="Takuma T."/>
            <person name="Ito T."/>
            <person name="Arai N."/>
            <person name="Yanai R."/>
            <person name="Ishii S."/>
            <person name="Miura Y."/>
            <person name="Tokunaga T."/>
            <person name="Watanabe H."/>
            <person name="Nomura N."/>
            <person name="Eguchi J."/>
            <person name="Arai T."/>
            <person name="Hasegawa H."/>
            <person name="Nakamaki T."/>
            <person name="Wakita T."/>
            <person name="Niki Y."/>
            <person name="Kuroda M."/>
        </authorList>
    </citation>
    <scope>NUCLEOTIDE SEQUENCE [LARGE SCALE GENOMIC DNA]</scope>
    <source>
        <strain evidence="2">SWG34-3</strain>
    </source>
</reference>
<feature type="compositionally biased region" description="Polar residues" evidence="1">
    <location>
        <begin position="33"/>
        <end position="45"/>
    </location>
</feature>
<comment type="caution">
    <text evidence="2">The sequence shown here is derived from an EMBL/GenBank/DDBJ whole genome shotgun (WGS) entry which is preliminary data.</text>
</comment>
<dbReference type="RefSeq" id="WP_216082690.1">
    <property type="nucleotide sequence ID" value="NZ_CACTIB010000004.1"/>
</dbReference>
<name>A0A478FSP9_9MOLU</name>
<proteinExistence type="predicted"/>
<accession>A0A478FSP9</accession>
<feature type="region of interest" description="Disordered" evidence="1">
    <location>
        <begin position="32"/>
        <end position="170"/>
    </location>
</feature>
<feature type="compositionally biased region" description="Polar residues" evidence="1">
    <location>
        <begin position="149"/>
        <end position="170"/>
    </location>
</feature>